<accession>A0ABU1R2F2</accession>
<reference evidence="1 2" key="1">
    <citation type="submission" date="2023-07" db="EMBL/GenBank/DDBJ databases">
        <title>Sorghum-associated microbial communities from plants grown in Nebraska, USA.</title>
        <authorList>
            <person name="Schachtman D."/>
        </authorList>
    </citation>
    <scope>NUCLEOTIDE SEQUENCE [LARGE SCALE GENOMIC DNA]</scope>
    <source>
        <strain evidence="1 2">BE57</strain>
    </source>
</reference>
<keyword evidence="2" id="KW-1185">Reference proteome</keyword>
<evidence type="ECO:0000313" key="1">
    <source>
        <dbReference type="EMBL" id="MDR6807577.1"/>
    </source>
</evidence>
<evidence type="ECO:0008006" key="3">
    <source>
        <dbReference type="Google" id="ProtNLM"/>
    </source>
</evidence>
<organism evidence="1 2">
    <name type="scientific">Dyadobacter fermentans</name>
    <dbReference type="NCBI Taxonomy" id="94254"/>
    <lineage>
        <taxon>Bacteria</taxon>
        <taxon>Pseudomonadati</taxon>
        <taxon>Bacteroidota</taxon>
        <taxon>Cytophagia</taxon>
        <taxon>Cytophagales</taxon>
        <taxon>Spirosomataceae</taxon>
        <taxon>Dyadobacter</taxon>
    </lineage>
</organism>
<evidence type="ECO:0000313" key="2">
    <source>
        <dbReference type="Proteomes" id="UP001264980"/>
    </source>
</evidence>
<dbReference type="InterPro" id="IPR025427">
    <property type="entry name" value="DUF4160"/>
</dbReference>
<proteinExistence type="predicted"/>
<dbReference type="Proteomes" id="UP001264980">
    <property type="component" value="Unassembled WGS sequence"/>
</dbReference>
<dbReference type="EMBL" id="JAVDTI010000005">
    <property type="protein sequence ID" value="MDR6807577.1"/>
    <property type="molecule type" value="Genomic_DNA"/>
</dbReference>
<sequence length="87" mass="10388">MPEISRFFGIVIRMFFDDHNPPHFHAEFQEHRAIFDIQNVRLLDGGLPPKQLKQVQAWALLHQRELMENFINLGKEFKSYNKIDPLQ</sequence>
<gene>
    <name evidence="1" type="ORF">J2W84_004631</name>
</gene>
<name>A0ABU1R2F2_9BACT</name>
<protein>
    <recommendedName>
        <fullName evidence="3">Transcriptional regulator</fullName>
    </recommendedName>
</protein>
<comment type="caution">
    <text evidence="1">The sequence shown here is derived from an EMBL/GenBank/DDBJ whole genome shotgun (WGS) entry which is preliminary data.</text>
</comment>
<dbReference type="RefSeq" id="WP_309988068.1">
    <property type="nucleotide sequence ID" value="NZ_JAVDTI010000005.1"/>
</dbReference>
<dbReference type="Pfam" id="PF13711">
    <property type="entry name" value="DUF4160"/>
    <property type="match status" value="1"/>
</dbReference>